<name>A0A437R9A3_9BURK</name>
<feature type="region of interest" description="Disordered" evidence="1">
    <location>
        <begin position="25"/>
        <end position="45"/>
    </location>
</feature>
<keyword evidence="2" id="KW-0732">Signal</keyword>
<keyword evidence="4" id="KW-1185">Reference proteome</keyword>
<dbReference type="AlphaFoldDB" id="A0A437R9A3"/>
<sequence>MKTRPFVATIGAVALSLLSAVEAHASETGARSQSKARPAERSNTRLAATGIPDAVLLAAATAARKDSDPELNGSIQETWQAVSAVAQR</sequence>
<evidence type="ECO:0000256" key="2">
    <source>
        <dbReference type="SAM" id="SignalP"/>
    </source>
</evidence>
<feature type="chain" id="PRO_5019484910" evidence="2">
    <location>
        <begin position="26"/>
        <end position="88"/>
    </location>
</feature>
<feature type="signal peptide" evidence="2">
    <location>
        <begin position="1"/>
        <end position="25"/>
    </location>
</feature>
<evidence type="ECO:0000256" key="1">
    <source>
        <dbReference type="SAM" id="MobiDB-lite"/>
    </source>
</evidence>
<dbReference type="EMBL" id="SACR01000007">
    <property type="protein sequence ID" value="RVU43376.1"/>
    <property type="molecule type" value="Genomic_DNA"/>
</dbReference>
<dbReference type="RefSeq" id="WP_128230659.1">
    <property type="nucleotide sequence ID" value="NZ_SACR01000007.1"/>
</dbReference>
<reference evidence="3 4" key="1">
    <citation type="submission" date="2019-01" db="EMBL/GenBank/DDBJ databases">
        <authorList>
            <person name="Chen W.-M."/>
        </authorList>
    </citation>
    <scope>NUCLEOTIDE SEQUENCE [LARGE SCALE GENOMIC DNA]</scope>
    <source>
        <strain evidence="3 4">KYPY4</strain>
    </source>
</reference>
<evidence type="ECO:0000313" key="3">
    <source>
        <dbReference type="EMBL" id="RVU43376.1"/>
    </source>
</evidence>
<accession>A0A437R9A3</accession>
<comment type="caution">
    <text evidence="3">The sequence shown here is derived from an EMBL/GenBank/DDBJ whole genome shotgun (WGS) entry which is preliminary data.</text>
</comment>
<dbReference type="Proteomes" id="UP000285575">
    <property type="component" value="Unassembled WGS sequence"/>
</dbReference>
<proteinExistence type="predicted"/>
<protein>
    <submittedName>
        <fullName evidence="3">Uncharacterized protein</fullName>
    </submittedName>
</protein>
<gene>
    <name evidence="3" type="ORF">EOE66_20760</name>
</gene>
<organism evidence="3 4">
    <name type="scientific">Rubrivivax rivuli</name>
    <dbReference type="NCBI Taxonomy" id="1862385"/>
    <lineage>
        <taxon>Bacteria</taxon>
        <taxon>Pseudomonadati</taxon>
        <taxon>Pseudomonadota</taxon>
        <taxon>Betaproteobacteria</taxon>
        <taxon>Burkholderiales</taxon>
        <taxon>Sphaerotilaceae</taxon>
        <taxon>Rubrivivax</taxon>
    </lineage>
</organism>
<evidence type="ECO:0000313" key="4">
    <source>
        <dbReference type="Proteomes" id="UP000285575"/>
    </source>
</evidence>